<keyword evidence="1" id="KW-0472">Membrane</keyword>
<dbReference type="EMBL" id="MFLU01000018">
    <property type="protein sequence ID" value="OGG73485.1"/>
    <property type="molecule type" value="Genomic_DNA"/>
</dbReference>
<dbReference type="Proteomes" id="UP000178587">
    <property type="component" value="Unassembled WGS sequence"/>
</dbReference>
<evidence type="ECO:0000313" key="3">
    <source>
        <dbReference type="Proteomes" id="UP000178587"/>
    </source>
</evidence>
<sequence length="86" mass="9674">MNIVRYLLVSMCVIGVVIFPPWVPLVLMGVLALFFRSWEVILIGLFADLVWLSGGVAEAWPLFTIFGLVLAWGLEPLRNELFSLSH</sequence>
<feature type="transmembrane region" description="Helical" evidence="1">
    <location>
        <begin position="41"/>
        <end position="74"/>
    </location>
</feature>
<dbReference type="STRING" id="1798507.A3A34_01320"/>
<dbReference type="AlphaFoldDB" id="A0A1F6EIK2"/>
<gene>
    <name evidence="2" type="ORF">A3A34_01320</name>
</gene>
<evidence type="ECO:0000313" key="2">
    <source>
        <dbReference type="EMBL" id="OGG73485.1"/>
    </source>
</evidence>
<proteinExistence type="predicted"/>
<keyword evidence="1" id="KW-0812">Transmembrane</keyword>
<accession>A0A1F6EIK2</accession>
<evidence type="ECO:0000256" key="1">
    <source>
        <dbReference type="SAM" id="Phobius"/>
    </source>
</evidence>
<keyword evidence="1" id="KW-1133">Transmembrane helix</keyword>
<protein>
    <submittedName>
        <fullName evidence="2">Uncharacterized protein</fullName>
    </submittedName>
</protein>
<comment type="caution">
    <text evidence="2">The sequence shown here is derived from an EMBL/GenBank/DDBJ whole genome shotgun (WGS) entry which is preliminary data.</text>
</comment>
<reference evidence="2 3" key="1">
    <citation type="journal article" date="2016" name="Nat. Commun.">
        <title>Thousands of microbial genomes shed light on interconnected biogeochemical processes in an aquifer system.</title>
        <authorList>
            <person name="Anantharaman K."/>
            <person name="Brown C.T."/>
            <person name="Hug L.A."/>
            <person name="Sharon I."/>
            <person name="Castelle C.J."/>
            <person name="Probst A.J."/>
            <person name="Thomas B.C."/>
            <person name="Singh A."/>
            <person name="Wilkins M.J."/>
            <person name="Karaoz U."/>
            <person name="Brodie E.L."/>
            <person name="Williams K.H."/>
            <person name="Hubbard S.S."/>
            <person name="Banfield J.F."/>
        </authorList>
    </citation>
    <scope>NUCLEOTIDE SEQUENCE [LARGE SCALE GENOMIC DNA]</scope>
</reference>
<organism evidence="2 3">
    <name type="scientific">Candidatus Kaiserbacteria bacterium RIFCSPLOWO2_01_FULL_50_24</name>
    <dbReference type="NCBI Taxonomy" id="1798507"/>
    <lineage>
        <taxon>Bacteria</taxon>
        <taxon>Candidatus Kaiseribacteriota</taxon>
    </lineage>
</organism>
<feature type="transmembrane region" description="Helical" evidence="1">
    <location>
        <begin position="6"/>
        <end position="34"/>
    </location>
</feature>
<name>A0A1F6EIK2_9BACT</name>